<dbReference type="PROSITE" id="PS50125">
    <property type="entry name" value="GUANYLATE_CYCLASE_2"/>
    <property type="match status" value="1"/>
</dbReference>
<feature type="domain" description="Guanylate cyclase" evidence="2">
    <location>
        <begin position="260"/>
        <end position="368"/>
    </location>
</feature>
<dbReference type="InterPro" id="IPR032026">
    <property type="entry name" value="Ad_Cy_reg"/>
</dbReference>
<dbReference type="KEGG" id="msho:MSHO_16160"/>
<dbReference type="Proteomes" id="UP000467164">
    <property type="component" value="Chromosome"/>
</dbReference>
<dbReference type="GO" id="GO:0006171">
    <property type="term" value="P:cAMP biosynthetic process"/>
    <property type="evidence" value="ECO:0007669"/>
    <property type="project" value="TreeGrafter"/>
</dbReference>
<protein>
    <submittedName>
        <fullName evidence="3">pH-sensitive adenylate cyclase</fullName>
    </submittedName>
</protein>
<dbReference type="PANTHER" id="PTHR43081">
    <property type="entry name" value="ADENYLATE CYCLASE, TERMINAL-DIFFERENTIATION SPECIFIC-RELATED"/>
    <property type="match status" value="1"/>
</dbReference>
<comment type="similarity">
    <text evidence="1">Belongs to the adenylyl cyclase class-3 family.</text>
</comment>
<organism evidence="3 4">
    <name type="scientific">Mycobacterium shottsii</name>
    <dbReference type="NCBI Taxonomy" id="133549"/>
    <lineage>
        <taxon>Bacteria</taxon>
        <taxon>Bacillati</taxon>
        <taxon>Actinomycetota</taxon>
        <taxon>Actinomycetes</taxon>
        <taxon>Mycobacteriales</taxon>
        <taxon>Mycobacteriaceae</taxon>
        <taxon>Mycobacterium</taxon>
        <taxon>Mycobacterium ulcerans group</taxon>
    </lineage>
</organism>
<dbReference type="InterPro" id="IPR029787">
    <property type="entry name" value="Nucleotide_cyclase"/>
</dbReference>
<dbReference type="Gene3D" id="3.30.70.1230">
    <property type="entry name" value="Nucleotide cyclase"/>
    <property type="match status" value="1"/>
</dbReference>
<dbReference type="GO" id="GO:0035556">
    <property type="term" value="P:intracellular signal transduction"/>
    <property type="evidence" value="ECO:0007669"/>
    <property type="project" value="InterPro"/>
</dbReference>
<dbReference type="CDD" id="cd07302">
    <property type="entry name" value="CHD"/>
    <property type="match status" value="1"/>
</dbReference>
<dbReference type="SMART" id="SM00044">
    <property type="entry name" value="CYCc"/>
    <property type="match status" value="1"/>
</dbReference>
<dbReference type="SUPFAM" id="SSF55073">
    <property type="entry name" value="Nucleotide cyclase"/>
    <property type="match status" value="1"/>
</dbReference>
<evidence type="ECO:0000256" key="1">
    <source>
        <dbReference type="ARBA" id="ARBA00005381"/>
    </source>
</evidence>
<evidence type="ECO:0000259" key="2">
    <source>
        <dbReference type="PROSITE" id="PS50125"/>
    </source>
</evidence>
<proteinExistence type="inferred from homology"/>
<dbReference type="PANTHER" id="PTHR43081:SF19">
    <property type="entry name" value="PH-SENSITIVE ADENYLATE CYCLASE RV1264"/>
    <property type="match status" value="1"/>
</dbReference>
<gene>
    <name evidence="3" type="ORF">MSHO_16160</name>
</gene>
<evidence type="ECO:0000313" key="3">
    <source>
        <dbReference type="EMBL" id="BBX56271.1"/>
    </source>
</evidence>
<dbReference type="EMBL" id="AP022572">
    <property type="protein sequence ID" value="BBX56271.1"/>
    <property type="molecule type" value="Genomic_DNA"/>
</dbReference>
<name>A0A7I7L876_9MYCO</name>
<dbReference type="InterPro" id="IPR001054">
    <property type="entry name" value="A/G_cyclase"/>
</dbReference>
<dbReference type="Pfam" id="PF16701">
    <property type="entry name" value="Ad_Cy_reg"/>
    <property type="match status" value="1"/>
</dbReference>
<reference evidence="3 4" key="1">
    <citation type="journal article" date="2019" name="Emerg. Microbes Infect.">
        <title>Comprehensive subspecies identification of 175 nontuberculous mycobacteria species based on 7547 genomic profiles.</title>
        <authorList>
            <person name="Matsumoto Y."/>
            <person name="Kinjo T."/>
            <person name="Motooka D."/>
            <person name="Nabeya D."/>
            <person name="Jung N."/>
            <person name="Uechi K."/>
            <person name="Horii T."/>
            <person name="Iida T."/>
            <person name="Fujita J."/>
            <person name="Nakamura S."/>
        </authorList>
    </citation>
    <scope>NUCLEOTIDE SEQUENCE [LARGE SCALE GENOMIC DNA]</scope>
    <source>
        <strain evidence="3 4">JCM 12657</strain>
    </source>
</reference>
<dbReference type="GO" id="GO:0004016">
    <property type="term" value="F:adenylate cyclase activity"/>
    <property type="evidence" value="ECO:0007669"/>
    <property type="project" value="UniProtKB-ARBA"/>
</dbReference>
<sequence length="433" mass="46093">MPGDNGMIGCYRRRPARGAVSRRGAGISASSGVAALYVDVVEDSVDRAPEPAGENTDDLLEGLEGAVRAERAELIDWLFSQGITAAEIRTTNPPLLLATRHVIGDDGTYVSTREISETYGIDLDLLQRVQRAVGLARVDDPDAVVYMRADGEAAAYTQRFIELGLNPDQIVLVVRVLAEGLSRAAEVMRYTALEAIMHPGATELDIAKGSKALVSQIAPLLGPMIQEMLFMQLRHMMETEAVNAGERAAGKPLPGAREVSVAFADLVGFTKLGEVVSAEELGHLAGRLADLARELTAPPVRFIKTIGDAVMLVCPDPAPLLDTVLNLVEVVDTDDAFPRLRAGVACGRAVSRAGDWFGSPVNAASRITGVARPGTVLAADSVCDAVRDTAAGAGFEWSFAGPRRLKGIKNETKLFRVRRNLADLAADTATEGR</sequence>
<evidence type="ECO:0000313" key="4">
    <source>
        <dbReference type="Proteomes" id="UP000467164"/>
    </source>
</evidence>
<dbReference type="AlphaFoldDB" id="A0A7I7L876"/>
<keyword evidence="4" id="KW-1185">Reference proteome</keyword>
<dbReference type="InterPro" id="IPR050697">
    <property type="entry name" value="Adenylyl/Guanylyl_Cyclase_3/4"/>
</dbReference>
<accession>A0A7I7L876</accession>
<dbReference type="Pfam" id="PF00211">
    <property type="entry name" value="Guanylate_cyc"/>
    <property type="match status" value="1"/>
</dbReference>